<organism evidence="2 3">
    <name type="scientific">Phytophthora infestans</name>
    <name type="common">Potato late blight agent</name>
    <name type="synonym">Botrytis infestans</name>
    <dbReference type="NCBI Taxonomy" id="4787"/>
    <lineage>
        <taxon>Eukaryota</taxon>
        <taxon>Sar</taxon>
        <taxon>Stramenopiles</taxon>
        <taxon>Oomycota</taxon>
        <taxon>Peronosporomycetes</taxon>
        <taxon>Peronosporales</taxon>
        <taxon>Peronosporaceae</taxon>
        <taxon>Phytophthora</taxon>
    </lineage>
</organism>
<gene>
    <name evidence="2" type="ORF">GN244_ATG01612</name>
</gene>
<evidence type="ECO:0000313" key="3">
    <source>
        <dbReference type="Proteomes" id="UP000602510"/>
    </source>
</evidence>
<comment type="caution">
    <text evidence="2">The sequence shown here is derived from an EMBL/GenBank/DDBJ whole genome shotgun (WGS) entry which is preliminary data.</text>
</comment>
<sequence length="235" mass="26590">MLRLRRQRDSFINMSDFSVSAKFSAAPDPSSWEDVLAGANGFQQYCIAHCDTVTQHLGTALYNFVVELKARQLWPHDMLLTLVLWIDAQLERYRSAVIRDIDAASSTRFMIPAQFTPSNVELHGLLLAEQRNQFDAIRQSSGNHATQTSNTSRQPRSQRNTANSTKKEPSDNYSLLPQQDGKEVCLKFISKKGCPSGDQNVCIFASRAHFYPAAISDQLRNYLRRKFGGVHSNYK</sequence>
<evidence type="ECO:0000256" key="1">
    <source>
        <dbReference type="SAM" id="MobiDB-lite"/>
    </source>
</evidence>
<reference evidence="2" key="1">
    <citation type="submission" date="2020-04" db="EMBL/GenBank/DDBJ databases">
        <title>Hybrid Assembly of Korean Phytophthora infestans isolates.</title>
        <authorList>
            <person name="Prokchorchik M."/>
            <person name="Lee Y."/>
            <person name="Seo J."/>
            <person name="Cho J.-H."/>
            <person name="Park Y.-E."/>
            <person name="Jang D.-C."/>
            <person name="Im J.-S."/>
            <person name="Choi J.-G."/>
            <person name="Park H.-J."/>
            <person name="Lee G.-B."/>
            <person name="Lee Y.-G."/>
            <person name="Hong S.-Y."/>
            <person name="Cho K."/>
            <person name="Sohn K.H."/>
        </authorList>
    </citation>
    <scope>NUCLEOTIDE SEQUENCE</scope>
    <source>
        <strain evidence="2">KR_1_A1</strain>
    </source>
</reference>
<name>A0A833SU53_PHYIN</name>
<proteinExistence type="predicted"/>
<feature type="region of interest" description="Disordered" evidence="1">
    <location>
        <begin position="140"/>
        <end position="176"/>
    </location>
</feature>
<dbReference type="AlphaFoldDB" id="A0A833SU53"/>
<evidence type="ECO:0000313" key="2">
    <source>
        <dbReference type="EMBL" id="KAF4045946.1"/>
    </source>
</evidence>
<dbReference type="EMBL" id="WSZM01000037">
    <property type="protein sequence ID" value="KAF4045946.1"/>
    <property type="molecule type" value="Genomic_DNA"/>
</dbReference>
<feature type="compositionally biased region" description="Polar residues" evidence="1">
    <location>
        <begin position="140"/>
        <end position="164"/>
    </location>
</feature>
<keyword evidence="3" id="KW-1185">Reference proteome</keyword>
<protein>
    <submittedName>
        <fullName evidence="2">Uncharacterized protein</fullName>
    </submittedName>
</protein>
<accession>A0A833SU53</accession>
<dbReference type="Proteomes" id="UP000602510">
    <property type="component" value="Unassembled WGS sequence"/>
</dbReference>